<protein>
    <submittedName>
        <fullName evidence="1">Uncharacterized protein</fullName>
    </submittedName>
</protein>
<dbReference type="Proteomes" id="UP000601736">
    <property type="component" value="Unassembled WGS sequence"/>
</dbReference>
<accession>A0A8H8Z255</accession>
<reference evidence="1" key="1">
    <citation type="submission" date="2021-02" db="EMBL/GenBank/DDBJ databases">
        <authorList>
            <person name="Han P."/>
        </authorList>
    </citation>
    <scope>NUCLEOTIDE SEQUENCE</scope>
    <source>
        <strain evidence="1">Nitrosomonas nitrosa 18-3D</strain>
    </source>
</reference>
<evidence type="ECO:0000313" key="2">
    <source>
        <dbReference type="Proteomes" id="UP000601736"/>
    </source>
</evidence>
<name>A0A8H8Z255_9PROT</name>
<gene>
    <name evidence="1" type="ORF">NMYAN_40097</name>
</gene>
<comment type="caution">
    <text evidence="1">The sequence shown here is derived from an EMBL/GenBank/DDBJ whole genome shotgun (WGS) entry which is preliminary data.</text>
</comment>
<sequence>MVMRAEAKIFDFFSKKLTGRRVTVEIFSKELKLSVEGLKIVELNASPGGDVGIPVILLMILDINC</sequence>
<dbReference type="AlphaFoldDB" id="A0A8H8Z255"/>
<organism evidence="1 2">
    <name type="scientific">Nitrosomonas nitrosa</name>
    <dbReference type="NCBI Taxonomy" id="52442"/>
    <lineage>
        <taxon>Bacteria</taxon>
        <taxon>Pseudomonadati</taxon>
        <taxon>Pseudomonadota</taxon>
        <taxon>Betaproteobacteria</taxon>
        <taxon>Nitrosomonadales</taxon>
        <taxon>Nitrosomonadaceae</taxon>
        <taxon>Nitrosomonas</taxon>
    </lineage>
</organism>
<proteinExistence type="predicted"/>
<dbReference type="EMBL" id="CAJNAP010000034">
    <property type="protein sequence ID" value="CAE6512283.1"/>
    <property type="molecule type" value="Genomic_DNA"/>
</dbReference>
<evidence type="ECO:0000313" key="1">
    <source>
        <dbReference type="EMBL" id="CAE6512283.1"/>
    </source>
</evidence>